<keyword evidence="2" id="KW-1185">Reference proteome</keyword>
<evidence type="ECO:0000313" key="1">
    <source>
        <dbReference type="EMBL" id="KAK5058963.1"/>
    </source>
</evidence>
<name>A0AAV9NL56_9EURO</name>
<dbReference type="Proteomes" id="UP001358417">
    <property type="component" value="Unassembled WGS sequence"/>
</dbReference>
<dbReference type="AlphaFoldDB" id="A0AAV9NL56"/>
<evidence type="ECO:0000313" key="2">
    <source>
        <dbReference type="Proteomes" id="UP001358417"/>
    </source>
</evidence>
<protein>
    <submittedName>
        <fullName evidence="1">Uncharacterized protein</fullName>
    </submittedName>
</protein>
<sequence>MPNLVFIDALDNSRNNQIRVKRHVANATHKRKRLANVIRHRTAGASANRHTTPIGALDDVVEDEEPSRSNCLVKDTSSLVDGRNASSKARRKQETKAVMLRWRLPVPQDITPRGDQLKIELVLTQSCNWMFGQYTYPWSILIKRDPTVYDQNNRIEIFREAFYIVSDLISSQRVDAAFKVLKSTLDAVPGLFRDSHPEILFSLVELASGINMPGADALHAKVKVHIADMAEVVLGVQHPLTILLRSEFDAAPRSHVTELVFKCIIDALSKTFGQNAYQTLVQQMGRSQFYARTGRGRDGQELITRVMKEWQGQYGSDSVLARLAELELNLMRLQECHDPDSSVEAETNNSMLRIEVMTGVYTNKFTERPTSTEAKLDRSSRTLALAHWFLLKKRYTFALHVYGRRSGQSAEDCISTPDNRDQSLADKISDIVEEALSEILFSPGNISMLPLRASFSDERVSFG</sequence>
<organism evidence="1 2">
    <name type="scientific">Exophiala bonariae</name>
    <dbReference type="NCBI Taxonomy" id="1690606"/>
    <lineage>
        <taxon>Eukaryota</taxon>
        <taxon>Fungi</taxon>
        <taxon>Dikarya</taxon>
        <taxon>Ascomycota</taxon>
        <taxon>Pezizomycotina</taxon>
        <taxon>Eurotiomycetes</taxon>
        <taxon>Chaetothyriomycetidae</taxon>
        <taxon>Chaetothyriales</taxon>
        <taxon>Herpotrichiellaceae</taxon>
        <taxon>Exophiala</taxon>
    </lineage>
</organism>
<gene>
    <name evidence="1" type="ORF">LTR84_011227</name>
</gene>
<dbReference type="RefSeq" id="XP_064709486.1">
    <property type="nucleotide sequence ID" value="XM_064854760.1"/>
</dbReference>
<accession>A0AAV9NL56</accession>
<reference evidence="1 2" key="1">
    <citation type="submission" date="2023-08" db="EMBL/GenBank/DDBJ databases">
        <title>Black Yeasts Isolated from many extreme environments.</title>
        <authorList>
            <person name="Coleine C."/>
            <person name="Stajich J.E."/>
            <person name="Selbmann L."/>
        </authorList>
    </citation>
    <scope>NUCLEOTIDE SEQUENCE [LARGE SCALE GENOMIC DNA]</scope>
    <source>
        <strain evidence="1 2">CCFEE 5792</strain>
    </source>
</reference>
<dbReference type="EMBL" id="JAVRRD010000005">
    <property type="protein sequence ID" value="KAK5058963.1"/>
    <property type="molecule type" value="Genomic_DNA"/>
</dbReference>
<proteinExistence type="predicted"/>
<comment type="caution">
    <text evidence="1">The sequence shown here is derived from an EMBL/GenBank/DDBJ whole genome shotgun (WGS) entry which is preliminary data.</text>
</comment>
<dbReference type="GeneID" id="89979381"/>